<dbReference type="STRING" id="37546.A0A1B0FPU9"/>
<dbReference type="PROSITE" id="PS50068">
    <property type="entry name" value="LDLRA_2"/>
    <property type="match status" value="11"/>
</dbReference>
<dbReference type="SUPFAM" id="SSF57535">
    <property type="entry name" value="Complement control module/SCR domain"/>
    <property type="match status" value="3"/>
</dbReference>
<dbReference type="Proteomes" id="UP000092444">
    <property type="component" value="Unassembled WGS sequence"/>
</dbReference>
<dbReference type="Pfam" id="PF00089">
    <property type="entry name" value="Trypsin"/>
    <property type="match status" value="5"/>
</dbReference>
<evidence type="ECO:0000256" key="6">
    <source>
        <dbReference type="ARBA" id="ARBA00024195"/>
    </source>
</evidence>
<dbReference type="EMBL" id="CCAG010010748">
    <property type="status" value="NOT_ANNOTATED_CDS"/>
    <property type="molecule type" value="Genomic_DNA"/>
</dbReference>
<feature type="disulfide bond" evidence="10">
    <location>
        <begin position="1189"/>
        <end position="1207"/>
    </location>
</feature>
<evidence type="ECO:0000256" key="1">
    <source>
        <dbReference type="ARBA" id="ARBA00022729"/>
    </source>
</evidence>
<evidence type="ECO:0000256" key="12">
    <source>
        <dbReference type="RuleBase" id="RU363034"/>
    </source>
</evidence>
<comment type="function">
    <text evidence="7">Protein with lectin and protease activity involved in the establishment of trypanosome infections in tsetse flies. Binds D-glucosamine and agglutinates bloodstream-form trypanosomes and rabbit red blood cells. Capable of inducing transformation of bloodstream-form trypanosomes into procyclic (midgut) forms in vitro.</text>
</comment>
<feature type="disulfide bond" evidence="10">
    <location>
        <begin position="1137"/>
        <end position="1155"/>
    </location>
</feature>
<dbReference type="SMART" id="SM00192">
    <property type="entry name" value="LDLa"/>
    <property type="match status" value="12"/>
</dbReference>
<accession>A0A1B0FPU9</accession>
<dbReference type="Pfam" id="PF00084">
    <property type="entry name" value="Sushi"/>
    <property type="match status" value="5"/>
</dbReference>
<evidence type="ECO:0000256" key="3">
    <source>
        <dbReference type="ARBA" id="ARBA00023145"/>
    </source>
</evidence>
<evidence type="ECO:0000259" key="15">
    <source>
        <dbReference type="PROSITE" id="PS50240"/>
    </source>
</evidence>
<keyword evidence="11" id="KW-0768">Sushi</keyword>
<feature type="transmembrane region" description="Helical" evidence="14">
    <location>
        <begin position="7"/>
        <end position="25"/>
    </location>
</feature>
<keyword evidence="14" id="KW-1133">Transmembrane helix</keyword>
<feature type="compositionally biased region" description="Pro residues" evidence="13">
    <location>
        <begin position="1293"/>
        <end position="1312"/>
    </location>
</feature>
<evidence type="ECO:0000313" key="17">
    <source>
        <dbReference type="EnsemblMetazoa" id="GMOY005899-PA"/>
    </source>
</evidence>
<dbReference type="PANTHER" id="PTHR24252:SF7">
    <property type="entry name" value="HYALIN"/>
    <property type="match status" value="1"/>
</dbReference>
<evidence type="ECO:0000256" key="4">
    <source>
        <dbReference type="ARBA" id="ARBA00023157"/>
    </source>
</evidence>
<name>A0A1B0FPU9_GLOMM</name>
<dbReference type="InterPro" id="IPR023415">
    <property type="entry name" value="LDLR_class-A_CS"/>
</dbReference>
<proteinExistence type="inferred from homology"/>
<evidence type="ECO:0000256" key="10">
    <source>
        <dbReference type="PROSITE-ProRule" id="PRU00124"/>
    </source>
</evidence>
<dbReference type="SMART" id="SM00020">
    <property type="entry name" value="Tryp_SPc"/>
    <property type="match status" value="4"/>
</dbReference>
<dbReference type="FunFam" id="2.40.10.10:FF:000068">
    <property type="entry name" value="transmembrane protease serine 2"/>
    <property type="match status" value="1"/>
</dbReference>
<evidence type="ECO:0000256" key="9">
    <source>
        <dbReference type="ARBA" id="ARBA00077177"/>
    </source>
</evidence>
<feature type="disulfide bond" evidence="10">
    <location>
        <begin position="1096"/>
        <end position="1114"/>
    </location>
</feature>
<dbReference type="FunFam" id="2.40.10.10:FF:000028">
    <property type="entry name" value="Serine protease easter"/>
    <property type="match status" value="2"/>
</dbReference>
<feature type="disulfide bond" evidence="10">
    <location>
        <begin position="1578"/>
        <end position="1590"/>
    </location>
</feature>
<evidence type="ECO:0000256" key="13">
    <source>
        <dbReference type="SAM" id="MobiDB-lite"/>
    </source>
</evidence>
<organism evidence="17 18">
    <name type="scientific">Glossina morsitans morsitans</name>
    <name type="common">Savannah tsetse fly</name>
    <dbReference type="NCBI Taxonomy" id="37546"/>
    <lineage>
        <taxon>Eukaryota</taxon>
        <taxon>Metazoa</taxon>
        <taxon>Ecdysozoa</taxon>
        <taxon>Arthropoda</taxon>
        <taxon>Hexapoda</taxon>
        <taxon>Insecta</taxon>
        <taxon>Pterygota</taxon>
        <taxon>Neoptera</taxon>
        <taxon>Endopterygota</taxon>
        <taxon>Diptera</taxon>
        <taxon>Brachycera</taxon>
        <taxon>Muscomorpha</taxon>
        <taxon>Hippoboscoidea</taxon>
        <taxon>Glossinidae</taxon>
        <taxon>Glossina</taxon>
    </lineage>
</organism>
<evidence type="ECO:0000256" key="8">
    <source>
        <dbReference type="ARBA" id="ARBA00067663"/>
    </source>
</evidence>
<dbReference type="EnsemblMetazoa" id="GMOY005899-RA">
    <property type="protein sequence ID" value="GMOY005899-PA"/>
    <property type="gene ID" value="GMOY005899"/>
</dbReference>
<dbReference type="CDD" id="cd00033">
    <property type="entry name" value="CCP"/>
    <property type="match status" value="1"/>
</dbReference>
<dbReference type="InterPro" id="IPR033116">
    <property type="entry name" value="TRYPSIN_SER"/>
</dbReference>
<dbReference type="InterPro" id="IPR000436">
    <property type="entry name" value="Sushi_SCR_CCP_dom"/>
</dbReference>
<dbReference type="Gene3D" id="2.10.70.10">
    <property type="entry name" value="Complement Module, domain 1"/>
    <property type="match status" value="4"/>
</dbReference>
<dbReference type="InterPro" id="IPR002172">
    <property type="entry name" value="LDrepeatLR_classA_rpt"/>
</dbReference>
<dbReference type="SMART" id="SM00032">
    <property type="entry name" value="CCP"/>
    <property type="match status" value="5"/>
</dbReference>
<keyword evidence="12" id="KW-0720">Serine protease</keyword>
<protein>
    <recommendedName>
        <fullName evidence="8">Lectizyme</fullName>
    </recommendedName>
    <alternativeName>
        <fullName evidence="9">Proteolytic lectin</fullName>
    </alternativeName>
</protein>
<comment type="caution">
    <text evidence="11">Lacks conserved residue(s) required for the propagation of feature annotation.</text>
</comment>
<feature type="disulfide bond" evidence="10">
    <location>
        <begin position="2189"/>
        <end position="2207"/>
    </location>
</feature>
<evidence type="ECO:0000313" key="18">
    <source>
        <dbReference type="Proteomes" id="UP000092444"/>
    </source>
</evidence>
<keyword evidence="14" id="KW-0472">Membrane</keyword>
<dbReference type="GO" id="GO:0006508">
    <property type="term" value="P:proteolysis"/>
    <property type="evidence" value="ECO:0007669"/>
    <property type="project" value="UniProtKB-KW"/>
</dbReference>
<sequence>MSTSNRYSIYFGIWIVLIQILRTGALPRDSDSSENEDKCQLPENYLNLVARLHPQNETISFGSWVDNYEIVHLECSNGDPVGTKESLNCQNGEWIGTFPTCDQYCDAESLLGLSTFHMCINNDTTTRECQRVDLNSEVVIECNIGYEGFGSNSPRMRCTSDGKFTDKRPTCNIDCGVPRRNAALTLGQLTVEHSEAPWQVAIYQKIDKVNYKFICGGSIISPSVIVTAAHCFWDVVVEDKMHVGFFQVAAGKYYRDYDMAKDPTAQTADVAEIVISDSFRKDTDNFLGDIAVVKLKKPFIFNDNISAVCLNIKPIAELDVPNNQDGAVVAYGSTGENIFRRLPMKSLSYHTCQLKDRFASLANDKFCLQNEDEATLCRGDAGGGFVTYNSVTKRHELLGIISYTRFRNAECVREGILIATNVNYMSDEVVLFKFYLQLNASQQSLRADGRELNANECALNTECVSIANCPSIRDNFNSIEAIPYCDLDRRGTNVCCLKLPQNYTKPKDVDLPIVRECRSYSSLPRTCYKPYVVGGTIAEPKELPFMALLYRKDADEFSQICGGTLISKRYVLSAAHCFFDGASPPNWVRLGELNYTSTTDDALPQDIEIINFIPHHKYHTTELQTKYNDIALVKLAKEAVFNDYVSPACLPIVDGNEFYEFVAAGWGSASSNAKSSSHLFKVKLERFDDQKCFQMIERNENLGEGGVDNRTQICAGSFTSNQGTCSGDSGGPLFVYHPEFRCQFLVVGVTSFGEGNCGTRGVPDVYTKVQLYTDWIQTNECALSTECKSIANCPSIRDNFDSTEAKPYCNLDRRGTNVCCVKPLESYAQPKDNDLRIVRECKSYDNLPRTCYRSLIVGGVEAKPKEFPFMALLYRKDADVFTQICGGTLISKKYVLTAAHCFFDTNSPPDWVRLGELNYTSDTDDALLQDIEIRNFIPHHQYHTTKLETKYNDIALVKLARDAVFNDYVSPACLPLVDGNDFHEFLAAGWGSTSYNTKSSTHLFKVKLERFDDEKCFQLIERSTELEKGVDSRTQICAGSSTGNHGTCSGDSGGPLFVNHPEFRCQFLVVGVTSFGEGGCAAQLIDFDSMSNKWVCNSGELIDEDELCDGIVNCKDGSDETVRRCIDLNCPDYAFRCDYGACIARTYICDKKNDCADGSDETDLLCKQNTTDRPEDIGDQCEPVFAFRCKSGECIPVKYVCDGDRDCNDGSDETLDLCGFSICHSYAFRCAYGACLPISDKCNGVMDCADNSDEENDECHNQVNGNHEPSTNEDSNGDTDDQSYRPPTRRPFTRPPPPANRPPLGPPPPTYAPPTQFFTRATPRPPPPTFAPPASTPGSVVTPLRHEQLDHPVYFLIVTIIITVYAVLCDHALRPQSHAYISCAPGYKIPRHRNYIPFITCQDDGKWNFPIFQCDPMCGELDDKEREKLVKPWDVTILRKAIKEYVPACSGVIVSHKIVLTVMNCLTHDGRSFDVRVDQYKVVEGFYNATYKQGDVLPVRKHSLENIIIKPASKGEQLFTNTLFPLLLVIAQQRCGAFEWDCNNGQCISEDARCDGVVDCQDRSDEIAENCIQSYSTCHAFAFKCTYGACITGGYRCNGRKDCADNSDELICDTKKFDNLQGSCKSDIDFQCAQSKECISKYSICDGAKDCSDGSDETLELCVGFDCPEIAFHCGYGACINGNAKCNGIKECADGSDEAWELCGFPRLTDKVKQQPTASGNDNNCQLPENSPHLVAYLHPQNRTISLGSWVKNYETVHLECSNGYRIPNDASLNCQNGKWTGVFPTCAQYCDGNSLRGLSTFHVCINNAMSARQCQRVQPNTEVVIRCNIGYKGFGNNSPLIRCTSDGQFTAERPTCDVECGILRRNTELTRRGLPVEKSEVPWQVAIYQKPDKVNYKFICGGSIISPSVIVTAAHCFWDVVIEDKMHVDFFKVAAGKYYRDYDMSKDPTAQTADVAEIVIPSSFRNDKDNFLGDIAVVKLKEHFVFNQNISAVCLKIEAGADRYVTSNQVGSVVGYASADDKILQRVPMKSLSYHGCQSRHPQSSLANDKFCLQNEGDATVCRGDSGGGFVIYNLNTKRHELLGIISYTPFSNVECARDGFVTVTNVNYMSDVVMQKICMFLLDMFFSLSLDASLGDSDLMWNQWVCDSGERINRDELCDGFVNCKDGSDETVRHCIDFKCPGYAFRCAYGACISGNYKCDKKNDCVDGSDEIDLLCKESINNLSESIRGQCDDARLSLQCKSGECIGTEFICDGHRDCNDGSDETKELCSFYECPDFAFRCGYGACVSGSAKCDGVMDCADNSDEENDKCRKQTNDNAFSTSLSTTTTTSRPFNALTTTTTTTVTSPSLSPDRDDYDNGRRCRVLQPDISIVVSCSYQNQNTSCDQTLPAESQAFISCAPGYKYRRRRNYVPFITCNGNGKWSHPLFQCVPICGELDEKDKDKVVRPWDVTIFRKTMNEYSPVCSGVIVSHRIVLTVAHCLNRDERTIDMRTNQYNVVEGFYKFTYKEDEVIPTGRHDLEKISIYYESDANDYRGLVILVLKDHISFSEAIKPICLVPGGFRKHNRLHRVESKENLNLGLSVSIEDSRHYLDSLVANLYDGTNGPQVEYLYVKHYKIFIKRHMKRYSDIS</sequence>
<dbReference type="VEuPathDB" id="VectorBase:GMOY005899"/>
<keyword evidence="2" id="KW-0106">Calcium</keyword>
<dbReference type="InterPro" id="IPR043504">
    <property type="entry name" value="Peptidase_S1_PA_chymotrypsin"/>
</dbReference>
<feature type="disulfide bond" evidence="10">
    <location>
        <begin position="1597"/>
        <end position="1612"/>
    </location>
</feature>
<feature type="disulfide bond" evidence="10">
    <location>
        <begin position="2276"/>
        <end position="2288"/>
    </location>
</feature>
<dbReference type="PROSITE" id="PS01209">
    <property type="entry name" value="LDLRA_1"/>
    <property type="match status" value="7"/>
</dbReference>
<feature type="disulfide bond" evidence="10">
    <location>
        <begin position="1667"/>
        <end position="1679"/>
    </location>
</feature>
<dbReference type="SUPFAM" id="SSF57424">
    <property type="entry name" value="LDL receptor-like module"/>
    <property type="match status" value="12"/>
</dbReference>
<evidence type="ECO:0000256" key="2">
    <source>
        <dbReference type="ARBA" id="ARBA00022837"/>
    </source>
</evidence>
<dbReference type="Gene3D" id="2.40.128.620">
    <property type="match status" value="1"/>
</dbReference>
<reference evidence="17" key="1">
    <citation type="submission" date="2020-05" db="UniProtKB">
        <authorList>
            <consortium name="EnsemblMetazoa"/>
        </authorList>
    </citation>
    <scope>IDENTIFICATION</scope>
    <source>
        <strain evidence="17">Yale</strain>
    </source>
</reference>
<keyword evidence="18" id="KW-1185">Reference proteome</keyword>
<feature type="disulfide bond" evidence="10">
    <location>
        <begin position="1585"/>
        <end position="1603"/>
    </location>
</feature>
<feature type="disulfide bond" evidence="10">
    <location>
        <begin position="2283"/>
        <end position="2301"/>
    </location>
</feature>
<feature type="disulfide bond" evidence="10">
    <location>
        <begin position="1230"/>
        <end position="1248"/>
    </location>
</feature>
<feature type="domain" description="Sushi" evidence="16">
    <location>
        <begin position="2375"/>
        <end position="2433"/>
    </location>
</feature>
<dbReference type="PANTHER" id="PTHR24252">
    <property type="entry name" value="ACROSIN-RELATED"/>
    <property type="match status" value="1"/>
</dbReference>
<dbReference type="PROSITE" id="PS00135">
    <property type="entry name" value="TRYPSIN_SER"/>
    <property type="match status" value="2"/>
</dbReference>
<dbReference type="Gene3D" id="2.40.10.10">
    <property type="entry name" value="Trypsin-like serine proteases"/>
    <property type="match status" value="7"/>
</dbReference>
<evidence type="ECO:0000256" key="11">
    <source>
        <dbReference type="PROSITE-ProRule" id="PRU00302"/>
    </source>
</evidence>
<feature type="domain" description="Peptidase S1" evidence="15">
    <location>
        <begin position="1871"/>
        <end position="2152"/>
    </location>
</feature>
<feature type="disulfide bond" evidence="10">
    <location>
        <begin position="2182"/>
        <end position="2194"/>
    </location>
</feature>
<feature type="disulfide bond" evidence="10">
    <location>
        <begin position="1535"/>
        <end position="1547"/>
    </location>
</feature>
<feature type="domain" description="Peptidase S1" evidence="15">
    <location>
        <begin position="856"/>
        <end position="1081"/>
    </location>
</feature>
<evidence type="ECO:0000259" key="16">
    <source>
        <dbReference type="PROSITE" id="PS50923"/>
    </source>
</evidence>
<feature type="disulfide bond" evidence="10">
    <location>
        <begin position="1542"/>
        <end position="1560"/>
    </location>
</feature>
<dbReference type="PROSITE" id="PS50923">
    <property type="entry name" value="SUSHI"/>
    <property type="match status" value="2"/>
</dbReference>
<dbReference type="PROSITE" id="PS50240">
    <property type="entry name" value="TRYPSIN_DOM"/>
    <property type="match status" value="4"/>
</dbReference>
<keyword evidence="1" id="KW-0732">Signal</keyword>
<feature type="disulfide bond" evidence="10">
    <location>
        <begin position="1674"/>
        <end position="1692"/>
    </location>
</feature>
<comment type="similarity">
    <text evidence="6">Belongs to the peptidase S1 family. CLIP subfamily.</text>
</comment>
<dbReference type="PROSITE" id="PS00134">
    <property type="entry name" value="TRYPSIN_HIS"/>
    <property type="match status" value="3"/>
</dbReference>
<dbReference type="Gene3D" id="4.10.400.10">
    <property type="entry name" value="Low-density Lipoprotein Receptor"/>
    <property type="match status" value="11"/>
</dbReference>
<dbReference type="InterPro" id="IPR036055">
    <property type="entry name" value="LDL_receptor-like_sf"/>
</dbReference>
<feature type="domain" description="Peptidase S1" evidence="15">
    <location>
        <begin position="532"/>
        <end position="781"/>
    </location>
</feature>
<keyword evidence="12" id="KW-0645">Protease</keyword>
<dbReference type="Pfam" id="PF00057">
    <property type="entry name" value="Ldl_recept_a"/>
    <property type="match status" value="10"/>
</dbReference>
<evidence type="ECO:0000256" key="7">
    <source>
        <dbReference type="ARBA" id="ARBA00057221"/>
    </source>
</evidence>
<feature type="disulfide bond" evidence="10">
    <location>
        <begin position="1223"/>
        <end position="1235"/>
    </location>
</feature>
<keyword evidence="5" id="KW-0325">Glycoprotein</keyword>
<dbReference type="PRINTS" id="PR00261">
    <property type="entry name" value="LDLRECEPTOR"/>
</dbReference>
<keyword evidence="12" id="KW-0378">Hydrolase</keyword>
<feature type="domain" description="Peptidase S1" evidence="15">
    <location>
        <begin position="184"/>
        <end position="441"/>
    </location>
</feature>
<dbReference type="InterPro" id="IPR035976">
    <property type="entry name" value="Sushi/SCR/CCP_sf"/>
</dbReference>
<feature type="disulfide bond" evidence="10">
    <location>
        <begin position="1130"/>
        <end position="1142"/>
    </location>
</feature>
<dbReference type="EMBL" id="CCAG010010749">
    <property type="status" value="NOT_ANNOTATED_CDS"/>
    <property type="molecule type" value="Genomic_DNA"/>
</dbReference>
<feature type="domain" description="Sushi" evidence="16">
    <location>
        <begin position="1723"/>
        <end position="1789"/>
    </location>
</feature>
<feature type="disulfide bond" evidence="10">
    <location>
        <begin position="2242"/>
        <end position="2260"/>
    </location>
</feature>
<evidence type="ECO:0000256" key="14">
    <source>
        <dbReference type="SAM" id="Phobius"/>
    </source>
</evidence>
<dbReference type="SUPFAM" id="SSF50494">
    <property type="entry name" value="Trypsin-like serine proteases"/>
    <property type="match status" value="6"/>
</dbReference>
<keyword evidence="4 10" id="KW-1015">Disulfide bond</keyword>
<dbReference type="CDD" id="cd00112">
    <property type="entry name" value="LDLa"/>
    <property type="match status" value="12"/>
</dbReference>
<dbReference type="InterPro" id="IPR001254">
    <property type="entry name" value="Trypsin_dom"/>
</dbReference>
<feature type="region of interest" description="Disordered" evidence="13">
    <location>
        <begin position="1253"/>
        <end position="1339"/>
    </location>
</feature>
<dbReference type="EMBL" id="CCAG010010751">
    <property type="status" value="NOT_ANNOTATED_CDS"/>
    <property type="molecule type" value="Genomic_DNA"/>
</dbReference>
<keyword evidence="3" id="KW-0865">Zymogen</keyword>
<feature type="compositionally biased region" description="Polar residues" evidence="13">
    <location>
        <begin position="1261"/>
        <end position="1274"/>
    </location>
</feature>
<evidence type="ECO:0000256" key="5">
    <source>
        <dbReference type="ARBA" id="ARBA00023180"/>
    </source>
</evidence>
<dbReference type="InterPro" id="IPR009003">
    <property type="entry name" value="Peptidase_S1_PA"/>
</dbReference>
<keyword evidence="14" id="KW-0812">Transmembrane</keyword>
<dbReference type="InterPro" id="IPR018114">
    <property type="entry name" value="TRYPSIN_HIS"/>
</dbReference>
<feature type="compositionally biased region" description="Low complexity" evidence="13">
    <location>
        <begin position="1313"/>
        <end position="1322"/>
    </location>
</feature>
<dbReference type="EMBL" id="CCAG010010750">
    <property type="status" value="NOT_ANNOTATED_CDS"/>
    <property type="molecule type" value="Genomic_DNA"/>
</dbReference>
<dbReference type="GO" id="GO:0004252">
    <property type="term" value="F:serine-type endopeptidase activity"/>
    <property type="evidence" value="ECO:0007669"/>
    <property type="project" value="InterPro"/>
</dbReference>
<feature type="compositionally biased region" description="Pro residues" evidence="13">
    <location>
        <begin position="1323"/>
        <end position="1335"/>
    </location>
</feature>
<dbReference type="CDD" id="cd00190">
    <property type="entry name" value="Tryp_SPc"/>
    <property type="match status" value="3"/>
</dbReference>